<dbReference type="RefSeq" id="WP_148606123.1">
    <property type="nucleotide sequence ID" value="NZ_RXYB01000031.1"/>
</dbReference>
<gene>
    <name evidence="1" type="ORF">GH807_05240</name>
</gene>
<accession>A0ABR6WJ04</accession>
<evidence type="ECO:0000313" key="1">
    <source>
        <dbReference type="EMBL" id="MBC3796455.1"/>
    </source>
</evidence>
<proteinExistence type="predicted"/>
<reference evidence="1 2" key="1">
    <citation type="journal article" date="2020" name="mSystems">
        <title>Defining Genomic and Predicted Metabolic Features of the Acetobacterium Genus.</title>
        <authorList>
            <person name="Ross D.E."/>
            <person name="Marshall C.W."/>
            <person name="Gulliver D."/>
            <person name="May H.D."/>
            <person name="Norman R.S."/>
        </authorList>
    </citation>
    <scope>NUCLEOTIDE SEQUENCE [LARGE SCALE GENOMIC DNA]</scope>
    <source>
        <strain evidence="1 2">DSM 9173</strain>
    </source>
</reference>
<dbReference type="Proteomes" id="UP000653358">
    <property type="component" value="Unassembled WGS sequence"/>
</dbReference>
<name>A0ABR6WJ04_9FIRM</name>
<keyword evidence="2" id="KW-1185">Reference proteome</keyword>
<dbReference type="EMBL" id="WJBB01000004">
    <property type="protein sequence ID" value="MBC3796455.1"/>
    <property type="molecule type" value="Genomic_DNA"/>
</dbReference>
<protein>
    <submittedName>
        <fullName evidence="1">Uncharacterized protein</fullName>
    </submittedName>
</protein>
<organism evidence="1 2">
    <name type="scientific">Acetobacterium tundrae</name>
    <dbReference type="NCBI Taxonomy" id="132932"/>
    <lineage>
        <taxon>Bacteria</taxon>
        <taxon>Bacillati</taxon>
        <taxon>Bacillota</taxon>
        <taxon>Clostridia</taxon>
        <taxon>Eubacteriales</taxon>
        <taxon>Eubacteriaceae</taxon>
        <taxon>Acetobacterium</taxon>
    </lineage>
</organism>
<comment type="caution">
    <text evidence="1">The sequence shown here is derived from an EMBL/GenBank/DDBJ whole genome shotgun (WGS) entry which is preliminary data.</text>
</comment>
<sequence length="235" mass="26805">MDLTREFIEKIEEMAEVELIDVGGVQYSSKELSRIDPPKPFYIKTKTLTSIVDFIGANIDELDIGKMIIHVVDHRTVLVMSALDSICRDREYFIQAQAEPPEIRLNNFTDRESFNIMLQSRFADVADRSDVLRSIGKMRYENEVKMEDDGITQTVASKAGVALVREDQIPNPVRLAPFRTFSEIEQPISPFILRVDDKCNVGLFEADGGAWKNKAMQSIKDYLEFELGEEYTIIA</sequence>
<evidence type="ECO:0000313" key="2">
    <source>
        <dbReference type="Proteomes" id="UP000653358"/>
    </source>
</evidence>